<dbReference type="Pfam" id="PF00797">
    <property type="entry name" value="Acetyltransf_2"/>
    <property type="match status" value="1"/>
</dbReference>
<organism evidence="3 4">
    <name type="scientific">Aminipila terrae</name>
    <dbReference type="NCBI Taxonomy" id="2697030"/>
    <lineage>
        <taxon>Bacteria</taxon>
        <taxon>Bacillati</taxon>
        <taxon>Bacillota</taxon>
        <taxon>Clostridia</taxon>
        <taxon>Peptostreptococcales</taxon>
        <taxon>Anaerovoracaceae</taxon>
        <taxon>Aminipila</taxon>
    </lineage>
</organism>
<dbReference type="Gene3D" id="3.30.2140.10">
    <property type="entry name" value="Arylamine N-acetyltransferase"/>
    <property type="match status" value="1"/>
</dbReference>
<dbReference type="InterPro" id="IPR001447">
    <property type="entry name" value="Arylamine_N-AcTrfase"/>
</dbReference>
<sequence>MIDEDFVLSEEQIINYFDRLEMIYDKDKWKPSEENLRILQNVHIAKIPYENLSILMKEPISLNGNDLYNKIIVEHRGGYCFEVNGLFTHLLKALGYQVTVYNCRFIYEDQGVQVRRHRIMKVDFKHASYITDVSFRNESPRFPLKFVCDEVQWDGIAEYKFTKDDYYGYVMWQKLDGEDWKMIFGFDESPQSETDFFLPNYFCETHPQSPFIDEPHMSICPANEHITIAGRKIVMSKKNIIVEKNTIHSREEFCLLCKKYFGIAIDIKKAEIIMSNEDLTNDDI</sequence>
<dbReference type="InterPro" id="IPR038765">
    <property type="entry name" value="Papain-like_cys_pep_sf"/>
</dbReference>
<dbReference type="PRINTS" id="PR01543">
    <property type="entry name" value="ANATRNSFRASE"/>
</dbReference>
<dbReference type="Gene3D" id="2.40.128.150">
    <property type="entry name" value="Cysteine proteinases"/>
    <property type="match status" value="1"/>
</dbReference>
<evidence type="ECO:0000256" key="2">
    <source>
        <dbReference type="RuleBase" id="RU003452"/>
    </source>
</evidence>
<accession>A0A6P1MGL0</accession>
<name>A0A6P1MGL0_9FIRM</name>
<protein>
    <submittedName>
        <fullName evidence="3">Arylamine N-acetyltransferase</fullName>
    </submittedName>
</protein>
<evidence type="ECO:0000256" key="1">
    <source>
        <dbReference type="ARBA" id="ARBA00006547"/>
    </source>
</evidence>
<dbReference type="AlphaFoldDB" id="A0A6P1MGL0"/>
<gene>
    <name evidence="3" type="ORF">Ami3637_04340</name>
</gene>
<dbReference type="PANTHER" id="PTHR11786:SF0">
    <property type="entry name" value="ARYLAMINE N-ACETYLTRANSFERASE 4-RELATED"/>
    <property type="match status" value="1"/>
</dbReference>
<dbReference type="PANTHER" id="PTHR11786">
    <property type="entry name" value="N-HYDROXYARYLAMINE O-ACETYLTRANSFERASE"/>
    <property type="match status" value="1"/>
</dbReference>
<dbReference type="Proteomes" id="UP000463883">
    <property type="component" value="Chromosome"/>
</dbReference>
<dbReference type="KEGG" id="amic:Ami3637_04340"/>
<dbReference type="EMBL" id="CP047591">
    <property type="protein sequence ID" value="QHI71714.1"/>
    <property type="molecule type" value="Genomic_DNA"/>
</dbReference>
<dbReference type="GO" id="GO:0016407">
    <property type="term" value="F:acetyltransferase activity"/>
    <property type="evidence" value="ECO:0007669"/>
    <property type="project" value="InterPro"/>
</dbReference>
<evidence type="ECO:0000313" key="3">
    <source>
        <dbReference type="EMBL" id="QHI71714.1"/>
    </source>
</evidence>
<proteinExistence type="inferred from homology"/>
<keyword evidence="4" id="KW-1185">Reference proteome</keyword>
<reference evidence="3 4" key="1">
    <citation type="submission" date="2020-01" db="EMBL/GenBank/DDBJ databases">
        <title>Genomic analysis of Aminipila sp. CBA3637.</title>
        <authorList>
            <person name="Kim Y.B."/>
            <person name="Roh S.W."/>
        </authorList>
    </citation>
    <scope>NUCLEOTIDE SEQUENCE [LARGE SCALE GENOMIC DNA]</scope>
    <source>
        <strain evidence="3 4">CBA3637</strain>
    </source>
</reference>
<dbReference type="RefSeq" id="WP_162361488.1">
    <property type="nucleotide sequence ID" value="NZ_CP047591.1"/>
</dbReference>
<comment type="similarity">
    <text evidence="1 2">Belongs to the arylamine N-acetyltransferase family.</text>
</comment>
<dbReference type="SUPFAM" id="SSF54001">
    <property type="entry name" value="Cysteine proteinases"/>
    <property type="match status" value="1"/>
</dbReference>
<evidence type="ECO:0000313" key="4">
    <source>
        <dbReference type="Proteomes" id="UP000463883"/>
    </source>
</evidence>
<keyword evidence="3" id="KW-0808">Transferase</keyword>